<evidence type="ECO:0000259" key="11">
    <source>
        <dbReference type="PROSITE" id="PS50994"/>
    </source>
</evidence>
<dbReference type="GO" id="GO:0003676">
    <property type="term" value="F:nucleic acid binding"/>
    <property type="evidence" value="ECO:0007669"/>
    <property type="project" value="InterPro"/>
</dbReference>
<keyword evidence="8" id="KW-0548">Nucleotidyltransferase</keyword>
<dbReference type="GO" id="GO:0016787">
    <property type="term" value="F:hydrolase activity"/>
    <property type="evidence" value="ECO:0007669"/>
    <property type="project" value="UniProtKB-KW"/>
</dbReference>
<accession>A0A4Y2C7S1</accession>
<proteinExistence type="predicted"/>
<evidence type="ECO:0000256" key="5">
    <source>
        <dbReference type="ARBA" id="ARBA00022842"/>
    </source>
</evidence>
<dbReference type="Gene3D" id="3.30.420.10">
    <property type="entry name" value="Ribonuclease H-like superfamily/Ribonuclease H"/>
    <property type="match status" value="1"/>
</dbReference>
<keyword evidence="13" id="KW-1185">Reference proteome</keyword>
<evidence type="ECO:0000313" key="12">
    <source>
        <dbReference type="EMBL" id="GBM00220.1"/>
    </source>
</evidence>
<evidence type="ECO:0000256" key="9">
    <source>
        <dbReference type="ARBA" id="ARBA00023172"/>
    </source>
</evidence>
<feature type="domain" description="Integrase catalytic" evidence="11">
    <location>
        <begin position="125"/>
        <end position="224"/>
    </location>
</feature>
<keyword evidence="8" id="KW-0239">DNA-directed DNA polymerase</keyword>
<dbReference type="InterPro" id="IPR039537">
    <property type="entry name" value="Retrotran_Ty1/copia-like"/>
</dbReference>
<name>A0A4Y2C7S1_ARAVE</name>
<evidence type="ECO:0000256" key="6">
    <source>
        <dbReference type="ARBA" id="ARBA00022908"/>
    </source>
</evidence>
<dbReference type="PROSITE" id="PS50994">
    <property type="entry name" value="INTEGRASE"/>
    <property type="match status" value="1"/>
</dbReference>
<dbReference type="Pfam" id="PF13976">
    <property type="entry name" value="gag_pre-integrs"/>
    <property type="match status" value="1"/>
</dbReference>
<dbReference type="Proteomes" id="UP000499080">
    <property type="component" value="Unassembled WGS sequence"/>
</dbReference>
<dbReference type="InterPro" id="IPR001584">
    <property type="entry name" value="Integrase_cat-core"/>
</dbReference>
<evidence type="ECO:0000256" key="1">
    <source>
        <dbReference type="ARBA" id="ARBA00022722"/>
    </source>
</evidence>
<evidence type="ECO:0000256" key="2">
    <source>
        <dbReference type="ARBA" id="ARBA00022723"/>
    </source>
</evidence>
<keyword evidence="5" id="KW-0460">Magnesium</keyword>
<dbReference type="GO" id="GO:0004519">
    <property type="term" value="F:endonuclease activity"/>
    <property type="evidence" value="ECO:0007669"/>
    <property type="project" value="UniProtKB-KW"/>
</dbReference>
<evidence type="ECO:0000256" key="4">
    <source>
        <dbReference type="ARBA" id="ARBA00022801"/>
    </source>
</evidence>
<feature type="compositionally biased region" description="Polar residues" evidence="10">
    <location>
        <begin position="321"/>
        <end position="338"/>
    </location>
</feature>
<keyword evidence="3" id="KW-0255">Endonuclease</keyword>
<dbReference type="InterPro" id="IPR057670">
    <property type="entry name" value="SH3_retrovirus"/>
</dbReference>
<dbReference type="InterPro" id="IPR036397">
    <property type="entry name" value="RNaseH_sf"/>
</dbReference>
<dbReference type="EMBL" id="BGPR01000155">
    <property type="protein sequence ID" value="GBM00220.1"/>
    <property type="molecule type" value="Genomic_DNA"/>
</dbReference>
<keyword evidence="2" id="KW-0479">Metal-binding</keyword>
<dbReference type="PANTHER" id="PTHR42648">
    <property type="entry name" value="TRANSPOSASE, PUTATIVE-RELATED"/>
    <property type="match status" value="1"/>
</dbReference>
<gene>
    <name evidence="12" type="primary">POLX_241</name>
    <name evidence="12" type="ORF">AVEN_32581_1</name>
</gene>
<dbReference type="SUPFAM" id="SSF53098">
    <property type="entry name" value="Ribonuclease H-like"/>
    <property type="match status" value="1"/>
</dbReference>
<evidence type="ECO:0000313" key="13">
    <source>
        <dbReference type="Proteomes" id="UP000499080"/>
    </source>
</evidence>
<dbReference type="GO" id="GO:0015074">
    <property type="term" value="P:DNA integration"/>
    <property type="evidence" value="ECO:0007669"/>
    <property type="project" value="UniProtKB-KW"/>
</dbReference>
<evidence type="ECO:0000256" key="7">
    <source>
        <dbReference type="ARBA" id="ARBA00022918"/>
    </source>
</evidence>
<reference evidence="12 13" key="1">
    <citation type="journal article" date="2019" name="Sci. Rep.">
        <title>Orb-weaving spider Araneus ventricosus genome elucidates the spidroin gene catalogue.</title>
        <authorList>
            <person name="Kono N."/>
            <person name="Nakamura H."/>
            <person name="Ohtoshi R."/>
            <person name="Moran D.A.P."/>
            <person name="Shinohara A."/>
            <person name="Yoshida Y."/>
            <person name="Fujiwara M."/>
            <person name="Mori M."/>
            <person name="Tomita M."/>
            <person name="Arakawa K."/>
        </authorList>
    </citation>
    <scope>NUCLEOTIDE SEQUENCE [LARGE SCALE GENOMIC DNA]</scope>
</reference>
<evidence type="ECO:0000256" key="8">
    <source>
        <dbReference type="ARBA" id="ARBA00022932"/>
    </source>
</evidence>
<organism evidence="12 13">
    <name type="scientific">Araneus ventricosus</name>
    <name type="common">Orbweaver spider</name>
    <name type="synonym">Epeira ventricosa</name>
    <dbReference type="NCBI Taxonomy" id="182803"/>
    <lineage>
        <taxon>Eukaryota</taxon>
        <taxon>Metazoa</taxon>
        <taxon>Ecdysozoa</taxon>
        <taxon>Arthropoda</taxon>
        <taxon>Chelicerata</taxon>
        <taxon>Arachnida</taxon>
        <taxon>Araneae</taxon>
        <taxon>Araneomorphae</taxon>
        <taxon>Entelegynae</taxon>
        <taxon>Araneoidea</taxon>
        <taxon>Araneidae</taxon>
        <taxon>Araneus</taxon>
    </lineage>
</organism>
<dbReference type="GO" id="GO:0006310">
    <property type="term" value="P:DNA recombination"/>
    <property type="evidence" value="ECO:0007669"/>
    <property type="project" value="UniProtKB-KW"/>
</dbReference>
<keyword evidence="4" id="KW-0378">Hydrolase</keyword>
<dbReference type="Pfam" id="PF25597">
    <property type="entry name" value="SH3_retrovirus"/>
    <property type="match status" value="1"/>
</dbReference>
<dbReference type="GO" id="GO:0003964">
    <property type="term" value="F:RNA-directed DNA polymerase activity"/>
    <property type="evidence" value="ECO:0007669"/>
    <property type="project" value="UniProtKB-KW"/>
</dbReference>
<protein>
    <submittedName>
        <fullName evidence="12">Retrovirus-related Pol polyprotein from transposon TNT 1-94</fullName>
    </submittedName>
</protein>
<sequence>MKFQRNHASVINSKNETVLIAKGDKGLYYVTAIVESVSIVKEIEQWLQKFDHPNEKDLKKLQAQNMVYGMNFKPNDTLTDCKVCIQGKQTATPFSKEPKNRSSQIKGRSFEFKAYIENKLDCKIKTLRTDQGLDYVGPNFDLYLVKNGIKRERTCAYTTQMNGIAERENRTLVSMARCLLLQSRLPMKFWAKAINCTVYIRNRCPTRGLQDENQPPFQKLFGKKPTVKHFQTFDQKAFALNKQPQKGKFDALSNEYIFIFYSDENRVYRLFDSQAQKVITSRDVRFINEFENTSNYEELFSPEIIPKKEQHLPDITDNDSKGTIQSETQNETHPPSNDQIRDYPYLGVGSSPKESKKDSDINGVAQSMLTLEEHVADQQKFLQGNLDGRESSIISRRKLRKLKSL</sequence>
<keyword evidence="7" id="KW-0695">RNA-directed DNA polymerase</keyword>
<keyword evidence="1" id="KW-0540">Nuclease</keyword>
<feature type="region of interest" description="Disordered" evidence="10">
    <location>
        <begin position="312"/>
        <end position="360"/>
    </location>
</feature>
<evidence type="ECO:0000256" key="10">
    <source>
        <dbReference type="SAM" id="MobiDB-lite"/>
    </source>
</evidence>
<keyword evidence="8" id="KW-0808">Transferase</keyword>
<comment type="caution">
    <text evidence="12">The sequence shown here is derived from an EMBL/GenBank/DDBJ whole genome shotgun (WGS) entry which is preliminary data.</text>
</comment>
<keyword evidence="9" id="KW-0233">DNA recombination</keyword>
<dbReference type="InterPro" id="IPR025724">
    <property type="entry name" value="GAG-pre-integrase_dom"/>
</dbReference>
<dbReference type="GO" id="GO:0046872">
    <property type="term" value="F:metal ion binding"/>
    <property type="evidence" value="ECO:0007669"/>
    <property type="project" value="UniProtKB-KW"/>
</dbReference>
<dbReference type="PANTHER" id="PTHR42648:SF11">
    <property type="entry name" value="TRANSPOSON TY4-P GAG-POL POLYPROTEIN"/>
    <property type="match status" value="1"/>
</dbReference>
<evidence type="ECO:0000256" key="3">
    <source>
        <dbReference type="ARBA" id="ARBA00022759"/>
    </source>
</evidence>
<keyword evidence="6" id="KW-0229">DNA integration</keyword>
<dbReference type="GO" id="GO:0003887">
    <property type="term" value="F:DNA-directed DNA polymerase activity"/>
    <property type="evidence" value="ECO:0007669"/>
    <property type="project" value="UniProtKB-KW"/>
</dbReference>
<dbReference type="InterPro" id="IPR012337">
    <property type="entry name" value="RNaseH-like_sf"/>
</dbReference>
<dbReference type="AlphaFoldDB" id="A0A4Y2C7S1"/>